<proteinExistence type="predicted"/>
<organism evidence="1 2">
    <name type="scientific">Diploptera punctata</name>
    <name type="common">Pacific beetle cockroach</name>
    <dbReference type="NCBI Taxonomy" id="6984"/>
    <lineage>
        <taxon>Eukaryota</taxon>
        <taxon>Metazoa</taxon>
        <taxon>Ecdysozoa</taxon>
        <taxon>Arthropoda</taxon>
        <taxon>Hexapoda</taxon>
        <taxon>Insecta</taxon>
        <taxon>Pterygota</taxon>
        <taxon>Neoptera</taxon>
        <taxon>Polyneoptera</taxon>
        <taxon>Dictyoptera</taxon>
        <taxon>Blattodea</taxon>
        <taxon>Blaberoidea</taxon>
        <taxon>Blaberidae</taxon>
        <taxon>Diplopterinae</taxon>
        <taxon>Diploptera</taxon>
    </lineage>
</organism>
<comment type="caution">
    <text evidence="1">The sequence shown here is derived from an EMBL/GenBank/DDBJ whole genome shotgun (WGS) entry which is preliminary data.</text>
</comment>
<dbReference type="Proteomes" id="UP001233999">
    <property type="component" value="Unassembled WGS sequence"/>
</dbReference>
<reference evidence="1" key="1">
    <citation type="journal article" date="2023" name="IScience">
        <title>Live-bearing cockroach genome reveals convergent evolutionary mechanisms linked to viviparity in insects and beyond.</title>
        <authorList>
            <person name="Fouks B."/>
            <person name="Harrison M.C."/>
            <person name="Mikhailova A.A."/>
            <person name="Marchal E."/>
            <person name="English S."/>
            <person name="Carruthers M."/>
            <person name="Jennings E.C."/>
            <person name="Chiamaka E.L."/>
            <person name="Frigard R.A."/>
            <person name="Pippel M."/>
            <person name="Attardo G.M."/>
            <person name="Benoit J.B."/>
            <person name="Bornberg-Bauer E."/>
            <person name="Tobe S.S."/>
        </authorList>
    </citation>
    <scope>NUCLEOTIDE SEQUENCE</scope>
    <source>
        <strain evidence="1">Stay&amp;Tobe</strain>
    </source>
</reference>
<gene>
    <name evidence="1" type="ORF">L9F63_016988</name>
</gene>
<feature type="non-terminal residue" evidence="1">
    <location>
        <position position="1"/>
    </location>
</feature>
<protein>
    <submittedName>
        <fullName evidence="1">Uncharacterized protein</fullName>
    </submittedName>
</protein>
<evidence type="ECO:0000313" key="2">
    <source>
        <dbReference type="Proteomes" id="UP001233999"/>
    </source>
</evidence>
<keyword evidence="2" id="KW-1185">Reference proteome</keyword>
<accession>A0AAD8EH92</accession>
<name>A0AAD8EH92_DIPPU</name>
<feature type="non-terminal residue" evidence="1">
    <location>
        <position position="62"/>
    </location>
</feature>
<evidence type="ECO:0000313" key="1">
    <source>
        <dbReference type="EMBL" id="KAJ9589889.1"/>
    </source>
</evidence>
<dbReference type="AlphaFoldDB" id="A0AAD8EH92"/>
<reference evidence="1" key="2">
    <citation type="submission" date="2023-05" db="EMBL/GenBank/DDBJ databases">
        <authorList>
            <person name="Fouks B."/>
        </authorList>
    </citation>
    <scope>NUCLEOTIDE SEQUENCE</scope>
    <source>
        <strain evidence="1">Stay&amp;Tobe</strain>
        <tissue evidence="1">Testes</tissue>
    </source>
</reference>
<sequence>LPNIRMLERAVLLLSARKIIHLDRSVAAMTADISLGYRKQCLKSITTDFGILKRVVHIPDSF</sequence>
<dbReference type="EMBL" id="JASPKZ010004588">
    <property type="protein sequence ID" value="KAJ9589889.1"/>
    <property type="molecule type" value="Genomic_DNA"/>
</dbReference>